<dbReference type="Pfam" id="PF02466">
    <property type="entry name" value="Tim17"/>
    <property type="match status" value="1"/>
</dbReference>
<organism evidence="5 6">
    <name type="scientific">Cynara cardunculus var. scolymus</name>
    <name type="common">Globe artichoke</name>
    <name type="synonym">Cynara scolymus</name>
    <dbReference type="NCBI Taxonomy" id="59895"/>
    <lineage>
        <taxon>Eukaryota</taxon>
        <taxon>Viridiplantae</taxon>
        <taxon>Streptophyta</taxon>
        <taxon>Embryophyta</taxon>
        <taxon>Tracheophyta</taxon>
        <taxon>Spermatophyta</taxon>
        <taxon>Magnoliopsida</taxon>
        <taxon>eudicotyledons</taxon>
        <taxon>Gunneridae</taxon>
        <taxon>Pentapetalae</taxon>
        <taxon>asterids</taxon>
        <taxon>campanulids</taxon>
        <taxon>Asterales</taxon>
        <taxon>Asteraceae</taxon>
        <taxon>Carduoideae</taxon>
        <taxon>Cardueae</taxon>
        <taxon>Carduinae</taxon>
        <taxon>Cynara</taxon>
    </lineage>
</organism>
<evidence type="ECO:0000313" key="6">
    <source>
        <dbReference type="Proteomes" id="UP000243975"/>
    </source>
</evidence>
<dbReference type="Gramene" id="KVI04549">
    <property type="protein sequence ID" value="KVI04549"/>
    <property type="gene ID" value="Ccrd_017133"/>
</dbReference>
<dbReference type="PANTHER" id="PTHR14110:SF6">
    <property type="entry name" value="OS04G0405100 PROTEIN"/>
    <property type="match status" value="1"/>
</dbReference>
<dbReference type="EMBL" id="LEKV01001997">
    <property type="protein sequence ID" value="KVI04549.1"/>
    <property type="molecule type" value="Genomic_DNA"/>
</dbReference>
<dbReference type="Proteomes" id="UP000243975">
    <property type="component" value="Unassembled WGS sequence"/>
</dbReference>
<dbReference type="GO" id="GO:0009706">
    <property type="term" value="C:chloroplast inner membrane"/>
    <property type="evidence" value="ECO:0007669"/>
    <property type="project" value="TreeGrafter"/>
</dbReference>
<dbReference type="AlphaFoldDB" id="A0A103Y8P6"/>
<evidence type="ECO:0000256" key="4">
    <source>
        <dbReference type="ARBA" id="ARBA00023136"/>
    </source>
</evidence>
<sequence>MGEGKQGVLVVGQQNPVTQLQTKYKEFETLFKTWLAKQSLPVEAAVVTATSALQGAAIGGFMGTLTNDVSSAFTPPTPPNASLSPQARASLQQAQALSGGPLIQARNFAVMTGVNAGISCVMRRLRGKEDVQTSMVAAFGSGVMFSLVSGMGGPNQAANVISSGVFFALMQGGLYKNFKKGLLTDNTLSLLTDSALQDVKIPPGPRLLILDHIQRLKSYGILHVIMYVVK</sequence>
<gene>
    <name evidence="5" type="ORF">Ccrd_017133</name>
</gene>
<dbReference type="GO" id="GO:0045039">
    <property type="term" value="P:protein insertion into mitochondrial inner membrane"/>
    <property type="evidence" value="ECO:0007669"/>
    <property type="project" value="InterPro"/>
</dbReference>
<comment type="caution">
    <text evidence="5">The sequence shown here is derived from an EMBL/GenBank/DDBJ whole genome shotgun (WGS) entry which is preliminary data.</text>
</comment>
<dbReference type="InterPro" id="IPR013761">
    <property type="entry name" value="SAM/pointed_sf"/>
</dbReference>
<comment type="subcellular location">
    <subcellularLocation>
        <location evidence="1">Membrane</location>
        <topology evidence="1">Multi-pass membrane protein</topology>
    </subcellularLocation>
</comment>
<dbReference type="PANTHER" id="PTHR14110">
    <property type="entry name" value="MITOCHONDRIAL IMPORT INNER MEMBRANE TRANSLOCASE SUBUNIT TIM22"/>
    <property type="match status" value="1"/>
</dbReference>
<dbReference type="InterPro" id="IPR039175">
    <property type="entry name" value="TIM22"/>
</dbReference>
<evidence type="ECO:0000256" key="3">
    <source>
        <dbReference type="ARBA" id="ARBA00022989"/>
    </source>
</evidence>
<accession>A0A103Y8P6</accession>
<evidence type="ECO:0000256" key="2">
    <source>
        <dbReference type="ARBA" id="ARBA00022692"/>
    </source>
</evidence>
<dbReference type="OMA" id="FFALMQG"/>
<keyword evidence="6" id="KW-1185">Reference proteome</keyword>
<evidence type="ECO:0000313" key="5">
    <source>
        <dbReference type="EMBL" id="KVI04549.1"/>
    </source>
</evidence>
<dbReference type="STRING" id="59895.A0A103Y8P6"/>
<protein>
    <submittedName>
        <fullName evidence="5">Mitochondrial inner membrane translocase subunit Tim17/Tim22/Tim23/peroxisomal protein PMP24</fullName>
    </submittedName>
</protein>
<dbReference type="GO" id="GO:0042721">
    <property type="term" value="C:TIM22 mitochondrial import inner membrane insertion complex"/>
    <property type="evidence" value="ECO:0007669"/>
    <property type="project" value="InterPro"/>
</dbReference>
<keyword evidence="4" id="KW-0472">Membrane</keyword>
<dbReference type="GO" id="GO:0008320">
    <property type="term" value="F:protein transmembrane transporter activity"/>
    <property type="evidence" value="ECO:0007669"/>
    <property type="project" value="TreeGrafter"/>
</dbReference>
<dbReference type="Gene3D" id="1.10.150.50">
    <property type="entry name" value="Transcription Factor, Ets-1"/>
    <property type="match status" value="1"/>
</dbReference>
<name>A0A103Y8P6_CYNCS</name>
<reference evidence="5 6" key="1">
    <citation type="journal article" date="2016" name="Sci. Rep.">
        <title>The genome sequence of the outbreeding globe artichoke constructed de novo incorporating a phase-aware low-pass sequencing strategy of F1 progeny.</title>
        <authorList>
            <person name="Scaglione D."/>
            <person name="Reyes-Chin-Wo S."/>
            <person name="Acquadro A."/>
            <person name="Froenicke L."/>
            <person name="Portis E."/>
            <person name="Beitel C."/>
            <person name="Tirone M."/>
            <person name="Mauro R."/>
            <person name="Lo Monaco A."/>
            <person name="Mauromicale G."/>
            <person name="Faccioli P."/>
            <person name="Cattivelli L."/>
            <person name="Rieseberg L."/>
            <person name="Michelmore R."/>
            <person name="Lanteri S."/>
        </authorList>
    </citation>
    <scope>NUCLEOTIDE SEQUENCE [LARGE SCALE GENOMIC DNA]</scope>
    <source>
        <strain evidence="5">2C</strain>
    </source>
</reference>
<dbReference type="CDD" id="cd09487">
    <property type="entry name" value="SAM_superfamily"/>
    <property type="match status" value="1"/>
</dbReference>
<keyword evidence="3" id="KW-1133">Transmembrane helix</keyword>
<proteinExistence type="predicted"/>
<evidence type="ECO:0000256" key="1">
    <source>
        <dbReference type="ARBA" id="ARBA00004141"/>
    </source>
</evidence>
<dbReference type="GO" id="GO:0045036">
    <property type="term" value="P:protein targeting to chloroplast"/>
    <property type="evidence" value="ECO:0007669"/>
    <property type="project" value="TreeGrafter"/>
</dbReference>
<keyword evidence="2" id="KW-0812">Transmembrane</keyword>